<dbReference type="RefSeq" id="WP_096486035.1">
    <property type="nucleotide sequence ID" value="NZ_AP014809.1"/>
</dbReference>
<reference evidence="2 3" key="1">
    <citation type="journal article" date="2016" name="Genome Announc.">
        <title>Complete Genome Sequence of Methylobacterium populi P-1M, Isolated from Pink-Pigmented Household Biofilm.</title>
        <authorList>
            <person name="Morohoshi T."/>
            <person name="Ikeda T."/>
        </authorList>
    </citation>
    <scope>NUCLEOTIDE SEQUENCE [LARGE SCALE GENOMIC DNA]</scope>
    <source>
        <strain evidence="2 3">P-1M</strain>
    </source>
</reference>
<name>A0A160PH16_9HYPH</name>
<dbReference type="PIRSF" id="PIRSF016487">
    <property type="entry name" value="CYTH_UCP016487"/>
    <property type="match status" value="1"/>
</dbReference>
<dbReference type="PANTHER" id="PTHR40114:SF1">
    <property type="entry name" value="SLR0698 PROTEIN"/>
    <property type="match status" value="1"/>
</dbReference>
<organism evidence="2 3">
    <name type="scientific">Methylorubrum populi</name>
    <dbReference type="NCBI Taxonomy" id="223967"/>
    <lineage>
        <taxon>Bacteria</taxon>
        <taxon>Pseudomonadati</taxon>
        <taxon>Pseudomonadota</taxon>
        <taxon>Alphaproteobacteria</taxon>
        <taxon>Hyphomicrobiales</taxon>
        <taxon>Methylobacteriaceae</taxon>
        <taxon>Methylorubrum</taxon>
    </lineage>
</organism>
<dbReference type="OrthoDB" id="9805588at2"/>
<dbReference type="CDD" id="cd07891">
    <property type="entry name" value="CYTH-like_CthTTM-like_1"/>
    <property type="match status" value="1"/>
</dbReference>
<dbReference type="Proteomes" id="UP000218288">
    <property type="component" value="Chromosome"/>
</dbReference>
<dbReference type="SUPFAM" id="SSF55154">
    <property type="entry name" value="CYTH-like phosphatases"/>
    <property type="match status" value="1"/>
</dbReference>
<protein>
    <submittedName>
        <fullName evidence="2">Adenylate cyclase</fullName>
    </submittedName>
</protein>
<dbReference type="Gene3D" id="2.40.320.10">
    <property type="entry name" value="Hypothetical Protein Pfu-838710-001"/>
    <property type="match status" value="1"/>
</dbReference>
<dbReference type="InterPro" id="IPR023577">
    <property type="entry name" value="CYTH_domain"/>
</dbReference>
<dbReference type="InterPro" id="IPR033469">
    <property type="entry name" value="CYTH-like_dom_sf"/>
</dbReference>
<dbReference type="InterPro" id="IPR012042">
    <property type="entry name" value="NeuTTM/CthTTM-like"/>
</dbReference>
<evidence type="ECO:0000313" key="3">
    <source>
        <dbReference type="Proteomes" id="UP000218288"/>
    </source>
</evidence>
<gene>
    <name evidence="2" type="ORF">MPPM_3400</name>
</gene>
<dbReference type="PANTHER" id="PTHR40114">
    <property type="entry name" value="SLR0698 PROTEIN"/>
    <property type="match status" value="1"/>
</dbReference>
<accession>A0A160PH16</accession>
<feature type="domain" description="CYTH" evidence="1">
    <location>
        <begin position="2"/>
        <end position="150"/>
    </location>
</feature>
<sequence length="169" mass="19012">MRFEVERKFLVADEGWRAGVTSRRRLTDGLIGQFATGNKVRVRLDEDRAWLTVKGERVGLGRPEFEYEIPRADAESMMGLVCDTCFIEKTRHCVPHAGLIWEVDVYAGTLTGMILAEVELEHEGQAFEPPPWLGREVTGDPRFRQSALLRRFGAAGRVVTLEEVLAGPL</sequence>
<dbReference type="Pfam" id="PF01928">
    <property type="entry name" value="CYTH"/>
    <property type="match status" value="1"/>
</dbReference>
<dbReference type="PROSITE" id="PS51707">
    <property type="entry name" value="CYTH"/>
    <property type="match status" value="1"/>
</dbReference>
<evidence type="ECO:0000313" key="2">
    <source>
        <dbReference type="EMBL" id="BAU92005.1"/>
    </source>
</evidence>
<proteinExistence type="predicted"/>
<dbReference type="AlphaFoldDB" id="A0A160PH16"/>
<dbReference type="EMBL" id="AP014809">
    <property type="protein sequence ID" value="BAU92005.1"/>
    <property type="molecule type" value="Genomic_DNA"/>
</dbReference>
<dbReference type="SMART" id="SM01118">
    <property type="entry name" value="CYTH"/>
    <property type="match status" value="1"/>
</dbReference>
<evidence type="ECO:0000259" key="1">
    <source>
        <dbReference type="PROSITE" id="PS51707"/>
    </source>
</evidence>